<organism evidence="3 4">
    <name type="scientific">Pycnococcus provasolii</name>
    <dbReference type="NCBI Taxonomy" id="41880"/>
    <lineage>
        <taxon>Eukaryota</taxon>
        <taxon>Viridiplantae</taxon>
        <taxon>Chlorophyta</taxon>
        <taxon>Pseudoscourfieldiophyceae</taxon>
        <taxon>Pseudoscourfieldiales</taxon>
        <taxon>Pycnococcaceae</taxon>
        <taxon>Pycnococcus</taxon>
    </lineage>
</organism>
<dbReference type="InterPro" id="IPR036259">
    <property type="entry name" value="MFS_trans_sf"/>
</dbReference>
<feature type="transmembrane region" description="Helical" evidence="2">
    <location>
        <begin position="267"/>
        <end position="287"/>
    </location>
</feature>
<evidence type="ECO:0000313" key="4">
    <source>
        <dbReference type="Proteomes" id="UP000660262"/>
    </source>
</evidence>
<evidence type="ECO:0000256" key="1">
    <source>
        <dbReference type="SAM" id="MobiDB-lite"/>
    </source>
</evidence>
<sequence>MSAVARTPGASRPRRASCFVPRSSALATHLPRRQASAFSASSSSSKAGWSAPSHDEPSLGLSRRGGVVPRRTLATQMWQNDDKDALVPAPRAATAAIEEESNPLAAICVIVSAVLGNITIGVLFTWTFFVAPLEAATGLARATLSLTFSAATASFATTMFLGVGVHAKYPTPLVTAAALLTGGFGIAMAGTLKTFPALIVGFGVLFGITNGIIYGISLSAANQMGSGKYAAVAKGLATGACVGGYTMTPIFFGAPVKALLNSLGPHAALVTLGGIVAGVAIPMFTLYQVGKLQIPVPTIADVDPAAAEIEAKRVKLLQITIFFSSVAPLMCIAHAAGIYASLGGAAANAVGVLSTMSICNWAARIICGAMCDQPNGARLGLRIAAITTTAALGAILGLGSAMGPVGVAAALCVIGYGYGSLMTCMPGITTKLVGASRFGACYGKIFGLGWGIAGVSSAYIAGMVYDATGTYLASVAIAIVLSTCYTALSFHLPDEPER</sequence>
<dbReference type="SUPFAM" id="SSF103473">
    <property type="entry name" value="MFS general substrate transporter"/>
    <property type="match status" value="1"/>
</dbReference>
<keyword evidence="2" id="KW-0812">Transmembrane</keyword>
<dbReference type="EMBL" id="BNJQ01000020">
    <property type="protein sequence ID" value="GHP08370.1"/>
    <property type="molecule type" value="Genomic_DNA"/>
</dbReference>
<comment type="caution">
    <text evidence="3">The sequence shown here is derived from an EMBL/GenBank/DDBJ whole genome shotgun (WGS) entry which is preliminary data.</text>
</comment>
<feature type="transmembrane region" description="Helical" evidence="2">
    <location>
        <begin position="173"/>
        <end position="192"/>
    </location>
</feature>
<feature type="transmembrane region" description="Helical" evidence="2">
    <location>
        <begin position="104"/>
        <end position="130"/>
    </location>
</feature>
<keyword evidence="2" id="KW-1133">Transmembrane helix</keyword>
<protein>
    <recommendedName>
        <fullName evidence="5">Major facilitator superfamily (MFS) profile domain-containing protein</fullName>
    </recommendedName>
</protein>
<reference evidence="3" key="1">
    <citation type="submission" date="2020-10" db="EMBL/GenBank/DDBJ databases">
        <title>Unveiling of a novel bifunctional photoreceptor, Dualchrome1, isolated from a cosmopolitan green alga.</title>
        <authorList>
            <person name="Suzuki S."/>
            <person name="Kawachi M."/>
        </authorList>
    </citation>
    <scope>NUCLEOTIDE SEQUENCE</scope>
    <source>
        <strain evidence="3">NIES 2893</strain>
    </source>
</reference>
<feature type="transmembrane region" description="Helical" evidence="2">
    <location>
        <begin position="445"/>
        <end position="465"/>
    </location>
</feature>
<feature type="compositionally biased region" description="Low complexity" evidence="1">
    <location>
        <begin position="37"/>
        <end position="52"/>
    </location>
</feature>
<dbReference type="PANTHER" id="PTHR11360:SF304">
    <property type="entry name" value="MFS DOMAIN-CONTAINING PROTEIN"/>
    <property type="match status" value="1"/>
</dbReference>
<evidence type="ECO:0000313" key="3">
    <source>
        <dbReference type="EMBL" id="GHP08370.1"/>
    </source>
</evidence>
<evidence type="ECO:0000256" key="2">
    <source>
        <dbReference type="SAM" id="Phobius"/>
    </source>
</evidence>
<dbReference type="Proteomes" id="UP000660262">
    <property type="component" value="Unassembled WGS sequence"/>
</dbReference>
<keyword evidence="2" id="KW-0472">Membrane</keyword>
<gene>
    <name evidence="3" type="ORF">PPROV_000710900</name>
</gene>
<feature type="transmembrane region" description="Helical" evidence="2">
    <location>
        <begin position="142"/>
        <end position="161"/>
    </location>
</feature>
<feature type="region of interest" description="Disordered" evidence="1">
    <location>
        <begin position="37"/>
        <end position="65"/>
    </location>
</feature>
<dbReference type="Gene3D" id="1.20.1250.20">
    <property type="entry name" value="MFS general substrate transporter like domains"/>
    <property type="match status" value="2"/>
</dbReference>
<name>A0A830HRH3_9CHLO</name>
<feature type="transmembrane region" description="Helical" evidence="2">
    <location>
        <begin position="198"/>
        <end position="217"/>
    </location>
</feature>
<feature type="transmembrane region" description="Helical" evidence="2">
    <location>
        <begin position="471"/>
        <end position="492"/>
    </location>
</feature>
<evidence type="ECO:0008006" key="5">
    <source>
        <dbReference type="Google" id="ProtNLM"/>
    </source>
</evidence>
<feature type="transmembrane region" description="Helical" evidence="2">
    <location>
        <begin position="405"/>
        <end position="424"/>
    </location>
</feature>
<keyword evidence="4" id="KW-1185">Reference proteome</keyword>
<feature type="transmembrane region" description="Helical" evidence="2">
    <location>
        <begin position="346"/>
        <end position="367"/>
    </location>
</feature>
<dbReference type="PANTHER" id="PTHR11360">
    <property type="entry name" value="MONOCARBOXYLATE TRANSPORTER"/>
    <property type="match status" value="1"/>
</dbReference>
<proteinExistence type="predicted"/>
<accession>A0A830HRH3</accession>
<dbReference type="InterPro" id="IPR050327">
    <property type="entry name" value="Proton-linked_MCT"/>
</dbReference>
<feature type="transmembrane region" description="Helical" evidence="2">
    <location>
        <begin position="229"/>
        <end position="247"/>
    </location>
</feature>
<feature type="transmembrane region" description="Helical" evidence="2">
    <location>
        <begin position="379"/>
        <end position="399"/>
    </location>
</feature>
<dbReference type="AlphaFoldDB" id="A0A830HRH3"/>
<feature type="transmembrane region" description="Helical" evidence="2">
    <location>
        <begin position="319"/>
        <end position="340"/>
    </location>
</feature>